<proteinExistence type="predicted"/>
<dbReference type="GO" id="GO:0008270">
    <property type="term" value="F:zinc ion binding"/>
    <property type="evidence" value="ECO:0007669"/>
    <property type="project" value="UniProtKB-KW"/>
</dbReference>
<keyword evidence="1" id="KW-0479">Metal-binding</keyword>
<dbReference type="SMART" id="SM00355">
    <property type="entry name" value="ZnF_C2H2"/>
    <property type="match status" value="3"/>
</dbReference>
<evidence type="ECO:0000313" key="5">
    <source>
        <dbReference type="Proteomes" id="UP000708208"/>
    </source>
</evidence>
<dbReference type="PROSITE" id="PS00028">
    <property type="entry name" value="ZINC_FINGER_C2H2_1"/>
    <property type="match status" value="2"/>
</dbReference>
<dbReference type="Proteomes" id="UP000708208">
    <property type="component" value="Unassembled WGS sequence"/>
</dbReference>
<feature type="domain" description="C2H2-type" evidence="3">
    <location>
        <begin position="226"/>
        <end position="249"/>
    </location>
</feature>
<dbReference type="OrthoDB" id="6077919at2759"/>
<dbReference type="AlphaFoldDB" id="A0A8J2NX11"/>
<keyword evidence="5" id="KW-1185">Reference proteome</keyword>
<accession>A0A8J2NX11</accession>
<evidence type="ECO:0000259" key="3">
    <source>
        <dbReference type="PROSITE" id="PS50157"/>
    </source>
</evidence>
<dbReference type="EMBL" id="CAJVCH010081919">
    <property type="protein sequence ID" value="CAG7721697.1"/>
    <property type="molecule type" value="Genomic_DNA"/>
</dbReference>
<feature type="region of interest" description="Disordered" evidence="2">
    <location>
        <begin position="164"/>
        <end position="194"/>
    </location>
</feature>
<comment type="caution">
    <text evidence="4">The sequence shown here is derived from an EMBL/GenBank/DDBJ whole genome shotgun (WGS) entry which is preliminary data.</text>
</comment>
<evidence type="ECO:0000256" key="1">
    <source>
        <dbReference type="PROSITE-ProRule" id="PRU00042"/>
    </source>
</evidence>
<feature type="domain" description="C2H2-type" evidence="3">
    <location>
        <begin position="255"/>
        <end position="282"/>
    </location>
</feature>
<organism evidence="4 5">
    <name type="scientific">Allacma fusca</name>
    <dbReference type="NCBI Taxonomy" id="39272"/>
    <lineage>
        <taxon>Eukaryota</taxon>
        <taxon>Metazoa</taxon>
        <taxon>Ecdysozoa</taxon>
        <taxon>Arthropoda</taxon>
        <taxon>Hexapoda</taxon>
        <taxon>Collembola</taxon>
        <taxon>Symphypleona</taxon>
        <taxon>Sminthuridae</taxon>
        <taxon>Allacma</taxon>
    </lineage>
</organism>
<keyword evidence="1" id="KW-0863">Zinc-finger</keyword>
<evidence type="ECO:0000313" key="4">
    <source>
        <dbReference type="EMBL" id="CAG7721697.1"/>
    </source>
</evidence>
<reference evidence="4" key="1">
    <citation type="submission" date="2021-06" db="EMBL/GenBank/DDBJ databases">
        <authorList>
            <person name="Hodson N. C."/>
            <person name="Mongue J. A."/>
            <person name="Jaron S. K."/>
        </authorList>
    </citation>
    <scope>NUCLEOTIDE SEQUENCE</scope>
</reference>
<dbReference type="PROSITE" id="PS50157">
    <property type="entry name" value="ZINC_FINGER_C2H2_2"/>
    <property type="match status" value="2"/>
</dbReference>
<dbReference type="InterPro" id="IPR013087">
    <property type="entry name" value="Znf_C2H2_type"/>
</dbReference>
<keyword evidence="1" id="KW-0862">Zinc</keyword>
<evidence type="ECO:0000256" key="2">
    <source>
        <dbReference type="SAM" id="MobiDB-lite"/>
    </source>
</evidence>
<protein>
    <recommendedName>
        <fullName evidence="3">C2H2-type domain-containing protein</fullName>
    </recommendedName>
</protein>
<name>A0A8J2NX11_9HEXA</name>
<sequence length="282" mass="31792">MDHSFPWLCKKEENPVQDPQIILTYQCQICQGTVSSSNIHEHAKSHQSGYAGLNETDSMYEPIIKIEEEESDVIFEGQIFGRSLPNKYNAHCTPHSSHHHNFNCSCPFNGRTSGTIRSFTCGYSMGIPHLPIQQQHHFQPKEQQKFVFKNPFYLKVNHSASGHRLDTKNASHNAGGSSETPGTTRVATRRGQGKELQFEVESHDTLESKEDKAPSIQSSWSNSSAHVCDLCGKKFGSTVDLVLHANRYHKIITCFKCELCCKEYKSKCALSRHITVKHSRGN</sequence>
<feature type="compositionally biased region" description="Polar residues" evidence="2">
    <location>
        <begin position="170"/>
        <end position="186"/>
    </location>
</feature>
<gene>
    <name evidence="4" type="ORF">AFUS01_LOCUS10894</name>
</gene>